<feature type="transmembrane region" description="Helical" evidence="1">
    <location>
        <begin position="243"/>
        <end position="265"/>
    </location>
</feature>
<name>A0AAD8I666_9APIA</name>
<keyword evidence="1 2" id="KW-0812">Transmembrane</keyword>
<feature type="transmembrane region" description="Helical" evidence="1">
    <location>
        <begin position="36"/>
        <end position="55"/>
    </location>
</feature>
<keyword evidence="1" id="KW-0472">Membrane</keyword>
<feature type="transmembrane region" description="Helical" evidence="1">
    <location>
        <begin position="285"/>
        <end position="314"/>
    </location>
</feature>
<sequence length="768" mass="87182">MSCYTRVKCEDYRNLLKNYKIYKEDAAEDEEFSTPMIWIGIYIAAASLLCFLATAADVFRGFMERKLWFPCKFITLNAVSLTLLGVAMKLPLDLNSSMPGQADQLVKLSSSVFLCTIMGNYLPSLGALHDEGILSNVVALAILVITLVVNIGIELDTGVIYHDLYIEYILVSFFLMILLVVLCFSAVAVPTTKKYLEWKYSELHRVAFYKPEENKGRLIRVEKLIEDIRKYWMMVQTGNPQFVLARSVTCAAAGVVCLFAAFILAQAEIRLFFKGGVNWYVSSSSYKYSTLATLGIQSIGVIVGTIGPAFRWFIGTNYKYSQKASINNLRREFMIESYWIQGLKDWREKPMDVRIHSRKFRKFLQVSKNMTVTICIAIQIFILLASKTVRVVSILSLTPVLSCCYYCKKLKRKLISEHTNCNNQKSHKIGSAEEMELGRYVLLLEGEEELPTRILNRISDAVNRLIHIARRNRPRRLKKLIDKSTSFQGVAEFDSDQIECLHCEEPPNVWSLPVVTLTSIAIALPNVRKSTVKKLIKRVREGLLYIGLVEKSLDVNGDLLNIISAADFLWIGVDLYRSWLDIDLLKMSEEGSTCSENIGSLSEMAERIVMKFKGKLSEAGPREIPLNWPAKVIAANSMYRISKTILLDPQCSTYKAEVKLFDKICTMIADITGACLTNLPRVITLKCSHSAIENREDNVKLAASLLGETEEILKRVQRHELPDLNNDQFAYIDEWRFSFRSKNTWRPLSPSSNEYISVGSSEVHIDIE</sequence>
<dbReference type="AlphaFoldDB" id="A0AAD8I666"/>
<dbReference type="EMBL" id="JAUIZM010000006">
    <property type="protein sequence ID" value="KAK1378250.1"/>
    <property type="molecule type" value="Genomic_DNA"/>
</dbReference>
<evidence type="ECO:0000313" key="2">
    <source>
        <dbReference type="EMBL" id="KAK1378250.1"/>
    </source>
</evidence>
<feature type="transmembrane region" description="Helical" evidence="1">
    <location>
        <begin position="133"/>
        <end position="153"/>
    </location>
</feature>
<feature type="transmembrane region" description="Helical" evidence="1">
    <location>
        <begin position="108"/>
        <end position="126"/>
    </location>
</feature>
<evidence type="ECO:0000256" key="1">
    <source>
        <dbReference type="SAM" id="Phobius"/>
    </source>
</evidence>
<dbReference type="PANTHER" id="PTHR35307">
    <property type="entry name" value="PROTEIN, PUTATIVE-RELATED"/>
    <property type="match status" value="1"/>
</dbReference>
<accession>A0AAD8I666</accession>
<protein>
    <submittedName>
        <fullName evidence="2">Transmembrane protein</fullName>
    </submittedName>
</protein>
<keyword evidence="1" id="KW-1133">Transmembrane helix</keyword>
<proteinExistence type="predicted"/>
<reference evidence="2" key="2">
    <citation type="submission" date="2023-05" db="EMBL/GenBank/DDBJ databases">
        <authorList>
            <person name="Schelkunov M.I."/>
        </authorList>
    </citation>
    <scope>NUCLEOTIDE SEQUENCE</scope>
    <source>
        <strain evidence="2">Hsosn_3</strain>
        <tissue evidence="2">Leaf</tissue>
    </source>
</reference>
<feature type="transmembrane region" description="Helical" evidence="1">
    <location>
        <begin position="67"/>
        <end position="88"/>
    </location>
</feature>
<feature type="transmembrane region" description="Helical" evidence="1">
    <location>
        <begin position="165"/>
        <end position="189"/>
    </location>
</feature>
<feature type="transmembrane region" description="Helical" evidence="1">
    <location>
        <begin position="366"/>
        <end position="385"/>
    </location>
</feature>
<evidence type="ECO:0000313" key="3">
    <source>
        <dbReference type="Proteomes" id="UP001237642"/>
    </source>
</evidence>
<gene>
    <name evidence="2" type="ORF">POM88_024994</name>
</gene>
<reference evidence="2" key="1">
    <citation type="submission" date="2023-02" db="EMBL/GenBank/DDBJ databases">
        <title>Genome of toxic invasive species Heracleum sosnowskyi carries increased number of genes despite the absence of recent whole-genome duplications.</title>
        <authorList>
            <person name="Schelkunov M."/>
            <person name="Shtratnikova V."/>
            <person name="Makarenko M."/>
            <person name="Klepikova A."/>
            <person name="Omelchenko D."/>
            <person name="Novikova G."/>
            <person name="Obukhova E."/>
            <person name="Bogdanov V."/>
            <person name="Penin A."/>
            <person name="Logacheva M."/>
        </authorList>
    </citation>
    <scope>NUCLEOTIDE SEQUENCE</scope>
    <source>
        <strain evidence="2">Hsosn_3</strain>
        <tissue evidence="2">Leaf</tissue>
    </source>
</reference>
<keyword evidence="3" id="KW-1185">Reference proteome</keyword>
<organism evidence="2 3">
    <name type="scientific">Heracleum sosnowskyi</name>
    <dbReference type="NCBI Taxonomy" id="360622"/>
    <lineage>
        <taxon>Eukaryota</taxon>
        <taxon>Viridiplantae</taxon>
        <taxon>Streptophyta</taxon>
        <taxon>Embryophyta</taxon>
        <taxon>Tracheophyta</taxon>
        <taxon>Spermatophyta</taxon>
        <taxon>Magnoliopsida</taxon>
        <taxon>eudicotyledons</taxon>
        <taxon>Gunneridae</taxon>
        <taxon>Pentapetalae</taxon>
        <taxon>asterids</taxon>
        <taxon>campanulids</taxon>
        <taxon>Apiales</taxon>
        <taxon>Apiaceae</taxon>
        <taxon>Apioideae</taxon>
        <taxon>apioid superclade</taxon>
        <taxon>Tordylieae</taxon>
        <taxon>Tordyliinae</taxon>
        <taxon>Heracleum</taxon>
    </lineage>
</organism>
<dbReference type="PANTHER" id="PTHR35307:SF3">
    <property type="entry name" value="DUF4220 DOMAIN-CONTAINING PROTEIN"/>
    <property type="match status" value="1"/>
</dbReference>
<comment type="caution">
    <text evidence="2">The sequence shown here is derived from an EMBL/GenBank/DDBJ whole genome shotgun (WGS) entry which is preliminary data.</text>
</comment>
<dbReference type="Proteomes" id="UP001237642">
    <property type="component" value="Unassembled WGS sequence"/>
</dbReference>